<name>A0A563VK07_9CYAN</name>
<reference evidence="1 2" key="1">
    <citation type="submission" date="2019-01" db="EMBL/GenBank/DDBJ databases">
        <authorList>
            <person name="Brito A."/>
        </authorList>
    </citation>
    <scope>NUCLEOTIDE SEQUENCE [LARGE SCALE GENOMIC DNA]</scope>
    <source>
        <strain evidence="1">1</strain>
    </source>
</reference>
<keyword evidence="2" id="KW-1185">Reference proteome</keyword>
<gene>
    <name evidence="1" type="ORF">H1P_1140020</name>
</gene>
<proteinExistence type="predicted"/>
<evidence type="ECO:0000313" key="2">
    <source>
        <dbReference type="Proteomes" id="UP000320055"/>
    </source>
</evidence>
<evidence type="ECO:0000313" key="1">
    <source>
        <dbReference type="EMBL" id="VEP11683.1"/>
    </source>
</evidence>
<dbReference type="AlphaFoldDB" id="A0A563VK07"/>
<organism evidence="1 2">
    <name type="scientific">Hyella patelloides LEGE 07179</name>
    <dbReference type="NCBI Taxonomy" id="945734"/>
    <lineage>
        <taxon>Bacteria</taxon>
        <taxon>Bacillati</taxon>
        <taxon>Cyanobacteriota</taxon>
        <taxon>Cyanophyceae</taxon>
        <taxon>Pleurocapsales</taxon>
        <taxon>Hyellaceae</taxon>
        <taxon>Hyella</taxon>
    </lineage>
</organism>
<accession>A0A563VK07</accession>
<dbReference type="OrthoDB" id="5973611at2"/>
<sequence>MKARAIAKRSIVKLSMLGLVSAILSCALLNPSLAQSVGKKITLGYRFEPDPLILEGISGGKLQAIEVVKTEGTTTGFCNGFVSNKPNHVLVLSNFFEFLKIEVDSSIDTTIIVEGPGGVWCNDDYNNVNPGIEGQWKPGRYRIWIGSYQENINNSYQIQITDRN</sequence>
<dbReference type="PROSITE" id="PS51257">
    <property type="entry name" value="PROKAR_LIPOPROTEIN"/>
    <property type="match status" value="1"/>
</dbReference>
<dbReference type="Proteomes" id="UP000320055">
    <property type="component" value="Unassembled WGS sequence"/>
</dbReference>
<dbReference type="EMBL" id="CAACVJ010000018">
    <property type="protein sequence ID" value="VEP11683.1"/>
    <property type="molecule type" value="Genomic_DNA"/>
</dbReference>
<protein>
    <submittedName>
        <fullName evidence="1">Uncharacterized protein</fullName>
    </submittedName>
</protein>